<feature type="domain" description="Calcineurin-like phosphoesterase" evidence="1">
    <location>
        <begin position="40"/>
        <end position="140"/>
    </location>
</feature>
<dbReference type="Proteomes" id="UP000254919">
    <property type="component" value="Unassembled WGS sequence"/>
</dbReference>
<dbReference type="PANTHER" id="PTHR39323">
    <property type="entry name" value="BLR1149 PROTEIN"/>
    <property type="match status" value="1"/>
</dbReference>
<dbReference type="AlphaFoldDB" id="A0A379N200"/>
<reference evidence="2 3" key="1">
    <citation type="submission" date="2018-06" db="EMBL/GenBank/DDBJ databases">
        <authorList>
            <consortium name="Pathogen Informatics"/>
            <person name="Doyle S."/>
        </authorList>
    </citation>
    <scope>NUCLEOTIDE SEQUENCE [LARGE SCALE GENOMIC DNA]</scope>
    <source>
        <strain evidence="2 3">NCTC13291</strain>
    </source>
</reference>
<dbReference type="SUPFAM" id="SSF56300">
    <property type="entry name" value="Metallo-dependent phosphatases"/>
    <property type="match status" value="1"/>
</dbReference>
<dbReference type="NCBIfam" id="TIGR04123">
    <property type="entry name" value="P_estr_lig_assc"/>
    <property type="match status" value="1"/>
</dbReference>
<accession>A0A379N200</accession>
<dbReference type="Gene3D" id="3.60.21.10">
    <property type="match status" value="1"/>
</dbReference>
<dbReference type="PANTHER" id="PTHR39323:SF1">
    <property type="entry name" value="BLR1149 PROTEIN"/>
    <property type="match status" value="1"/>
</dbReference>
<dbReference type="InterPro" id="IPR004843">
    <property type="entry name" value="Calcineurin-like_PHP"/>
</dbReference>
<evidence type="ECO:0000313" key="3">
    <source>
        <dbReference type="Proteomes" id="UP000254919"/>
    </source>
</evidence>
<evidence type="ECO:0000259" key="1">
    <source>
        <dbReference type="Pfam" id="PF00149"/>
    </source>
</evidence>
<dbReference type="InterPro" id="IPR026336">
    <property type="entry name" value="PdeM-like"/>
</dbReference>
<dbReference type="InterPro" id="IPR029052">
    <property type="entry name" value="Metallo-depent_PP-like"/>
</dbReference>
<name>A0A379N200_9PROT</name>
<evidence type="ECO:0000313" key="2">
    <source>
        <dbReference type="EMBL" id="SUE40889.1"/>
    </source>
</evidence>
<protein>
    <submittedName>
        <fullName evidence="2">Uncharacterized protein conserved in bacteria</fullName>
    </submittedName>
</protein>
<organism evidence="2 3">
    <name type="scientific">Roseomonas mucosa</name>
    <dbReference type="NCBI Taxonomy" id="207340"/>
    <lineage>
        <taxon>Bacteria</taxon>
        <taxon>Pseudomonadati</taxon>
        <taxon>Pseudomonadota</taxon>
        <taxon>Alphaproteobacteria</taxon>
        <taxon>Acetobacterales</taxon>
        <taxon>Roseomonadaceae</taxon>
        <taxon>Roseomonas</taxon>
    </lineage>
</organism>
<sequence length="256" mass="27807">MRGAPWAASGRVRVIPAPLHLAGERLLLDPQGVLAWPARRLLAVADLHLEKGSHFARRGCLVPPYDTRETVMRLLSALRRHTPRCLVLLGDSFHDAEGSARLPPSERAVLRRALEGLEVVWVLGNHDPVPPEGLPGTACAEWAEGPFLFRHQALPALPRSGPVEISGHFHPKATMPTRAGGVTRPCFVADPRRVILPSFGAYTGGLDLRDPALAGLFRRGGRAFLLGRDRLFSMPVTPHGAAERVAPPEKRLISAP</sequence>
<dbReference type="Pfam" id="PF00149">
    <property type="entry name" value="Metallophos"/>
    <property type="match status" value="1"/>
</dbReference>
<dbReference type="RefSeq" id="WP_115359229.1">
    <property type="nucleotide sequence ID" value="NZ_CBCSHT010000013.1"/>
</dbReference>
<dbReference type="EMBL" id="UGVN01000001">
    <property type="protein sequence ID" value="SUE40889.1"/>
    <property type="molecule type" value="Genomic_DNA"/>
</dbReference>
<dbReference type="GO" id="GO:0016787">
    <property type="term" value="F:hydrolase activity"/>
    <property type="evidence" value="ECO:0007669"/>
    <property type="project" value="InterPro"/>
</dbReference>
<gene>
    <name evidence="2" type="ORF">NCTC13291_02462</name>
</gene>
<proteinExistence type="predicted"/>